<dbReference type="AlphaFoldDB" id="A0A8J6DCT5"/>
<feature type="region of interest" description="Disordered" evidence="6">
    <location>
        <begin position="43"/>
        <end position="66"/>
    </location>
</feature>
<dbReference type="EMBL" id="JAGFMF010012255">
    <property type="protein sequence ID" value="KAG8505447.1"/>
    <property type="molecule type" value="Genomic_DNA"/>
</dbReference>
<dbReference type="GO" id="GO:0044291">
    <property type="term" value="C:cell-cell contact zone"/>
    <property type="evidence" value="ECO:0007669"/>
    <property type="project" value="TreeGrafter"/>
</dbReference>
<evidence type="ECO:0000256" key="1">
    <source>
        <dbReference type="ARBA" id="ARBA00004479"/>
    </source>
</evidence>
<dbReference type="GO" id="GO:0008013">
    <property type="term" value="F:beta-catenin binding"/>
    <property type="evidence" value="ECO:0007669"/>
    <property type="project" value="TreeGrafter"/>
</dbReference>
<feature type="compositionally biased region" description="Low complexity" evidence="6">
    <location>
        <begin position="343"/>
        <end position="358"/>
    </location>
</feature>
<name>A0A8J6DCT5_GALPY</name>
<dbReference type="Pfam" id="PF15298">
    <property type="entry name" value="AJAP1_PANP_C"/>
    <property type="match status" value="1"/>
</dbReference>
<evidence type="ECO:0000256" key="4">
    <source>
        <dbReference type="ARBA" id="ARBA00022989"/>
    </source>
</evidence>
<keyword evidence="9" id="KW-1185">Reference proteome</keyword>
<dbReference type="InterPro" id="IPR029198">
    <property type="entry name" value="AJAP1_PANP_C"/>
</dbReference>
<evidence type="ECO:0000256" key="3">
    <source>
        <dbReference type="ARBA" id="ARBA00022729"/>
    </source>
</evidence>
<keyword evidence="2" id="KW-0812">Transmembrane</keyword>
<evidence type="ECO:0000259" key="7">
    <source>
        <dbReference type="Pfam" id="PF15298"/>
    </source>
</evidence>
<feature type="compositionally biased region" description="Pro residues" evidence="6">
    <location>
        <begin position="488"/>
        <end position="500"/>
    </location>
</feature>
<dbReference type="GO" id="GO:0005912">
    <property type="term" value="C:adherens junction"/>
    <property type="evidence" value="ECO:0007669"/>
    <property type="project" value="TreeGrafter"/>
</dbReference>
<feature type="domain" description="AJAP1/PANP C-terminal" evidence="7">
    <location>
        <begin position="392"/>
        <end position="484"/>
    </location>
</feature>
<feature type="region of interest" description="Disordered" evidence="6">
    <location>
        <begin position="589"/>
        <end position="615"/>
    </location>
</feature>
<proteinExistence type="predicted"/>
<dbReference type="PANTHER" id="PTHR32422:SF0">
    <property type="entry name" value="ADHERENS JUNCTION-ASSOCIATED PROTEIN 1"/>
    <property type="match status" value="1"/>
</dbReference>
<sequence length="740" mass="76871">MQSAALAAPPWAARGVRRCGRFSGLVLSLVGWQLRACPPSPAPPARLGVPPQARGTRQFRGPSPRCVPEVAAPPLGPRLRDGSVGCRGGRGACRGCASTQQAPLCHCLPAELHREWEPQRAGSPGHLPWPGHACVEPASGLGAGRALVAQLCAPPASPGACLRERPAWWQRAGAAVAEEGPSLQGAGSGQHLAACGRLAVLEPLGVCPRGQRSARGREREPTRSMSIRWPGCALGSHAWILIAMFQLALDLPPCASLEPGPELRLLPRPSRPPRAWSLKSGQPARVPAPVWSARPPRAEHSHGQTPAARARRAHRPRDQEAAPGPQGALGGPPAAAEPSRALGSLASSTPAPGGAAASDQRALPRRGRRHVQGAAALPELRGGRPTTETEFIAWGPTGEEGALESSTFPGVHGPTTVSVLQTRTSTAATTAATTAAAATPQTKAGSEPLGPGSRLPPGAGTTEPPVSPSRDSGARPPRTLGETSAPWERPPQRLPPPGPPGIAAVDAWVLGELPVGPAQGGAQSLLEAAGGPGTRASVRRVWAPRPGVSGEPVSGDGQGTCRPPGRLLRERFVFFPGLRFPSSCAKTVPGRGRASRSCRPRAAGAGLPRSSARPGLARQLRCAGRGAWPPHCRAGRVRVLGAPRRAALSVAYLLPVPSSSRRAVRAGRAWAWPLRPPHQLPRVALTGRPGSQQSSALPSVGCEPLPGWTGLACCPPRTSLSTETWMRKQTPFIPNCICYC</sequence>
<evidence type="ECO:0000256" key="6">
    <source>
        <dbReference type="SAM" id="MobiDB-lite"/>
    </source>
</evidence>
<comment type="subcellular location">
    <subcellularLocation>
        <location evidence="1">Membrane</location>
        <topology evidence="1">Single-pass type I membrane protein</topology>
    </subcellularLocation>
</comment>
<keyword evidence="4" id="KW-1133">Transmembrane helix</keyword>
<evidence type="ECO:0000313" key="8">
    <source>
        <dbReference type="EMBL" id="KAG8505447.1"/>
    </source>
</evidence>
<reference evidence="8" key="1">
    <citation type="journal article" date="2021" name="Evol. Appl.">
        <title>The genome of the Pyrenean desman and the effects of bottlenecks and inbreeding on the genomic landscape of an endangered species.</title>
        <authorList>
            <person name="Escoda L."/>
            <person name="Castresana J."/>
        </authorList>
    </citation>
    <scope>NUCLEOTIDE SEQUENCE</scope>
    <source>
        <strain evidence="8">IBE-C5619</strain>
    </source>
</reference>
<comment type="caution">
    <text evidence="8">The sequence shown here is derived from an EMBL/GenBank/DDBJ whole genome shotgun (WGS) entry which is preliminary data.</text>
</comment>
<organism evidence="8 9">
    <name type="scientific">Galemys pyrenaicus</name>
    <name type="common">Iberian desman</name>
    <name type="synonym">Pyrenean desman</name>
    <dbReference type="NCBI Taxonomy" id="202257"/>
    <lineage>
        <taxon>Eukaryota</taxon>
        <taxon>Metazoa</taxon>
        <taxon>Chordata</taxon>
        <taxon>Craniata</taxon>
        <taxon>Vertebrata</taxon>
        <taxon>Euteleostomi</taxon>
        <taxon>Mammalia</taxon>
        <taxon>Eutheria</taxon>
        <taxon>Laurasiatheria</taxon>
        <taxon>Eulipotyphla</taxon>
        <taxon>Talpidae</taxon>
        <taxon>Galemys</taxon>
    </lineage>
</organism>
<feature type="compositionally biased region" description="Low complexity" evidence="6">
    <location>
        <begin position="430"/>
        <end position="444"/>
    </location>
</feature>
<keyword evidence="5" id="KW-0472">Membrane</keyword>
<feature type="region of interest" description="Disordered" evidence="6">
    <location>
        <begin position="430"/>
        <end position="502"/>
    </location>
</feature>
<protein>
    <submittedName>
        <fullName evidence="8">Adherens junction-associated protein 1</fullName>
    </submittedName>
</protein>
<dbReference type="GO" id="GO:0009898">
    <property type="term" value="C:cytoplasmic side of plasma membrane"/>
    <property type="evidence" value="ECO:0007669"/>
    <property type="project" value="TreeGrafter"/>
</dbReference>
<keyword evidence="3" id="KW-0732">Signal</keyword>
<dbReference type="OrthoDB" id="9949932at2759"/>
<dbReference type="PANTHER" id="PTHR32422">
    <property type="entry name" value="ADHERENS JUNCTION-ASSOCIATED PROTEIN 1"/>
    <property type="match status" value="1"/>
</dbReference>
<feature type="region of interest" description="Disordered" evidence="6">
    <location>
        <begin position="262"/>
        <end position="389"/>
    </location>
</feature>
<evidence type="ECO:0000256" key="5">
    <source>
        <dbReference type="ARBA" id="ARBA00023136"/>
    </source>
</evidence>
<gene>
    <name evidence="8" type="ORF">J0S82_016191</name>
</gene>
<accession>A0A8J6DCT5</accession>
<dbReference type="Proteomes" id="UP000700334">
    <property type="component" value="Unassembled WGS sequence"/>
</dbReference>
<feature type="compositionally biased region" description="Low complexity" evidence="6">
    <location>
        <begin position="321"/>
        <end position="336"/>
    </location>
</feature>
<evidence type="ECO:0000313" key="9">
    <source>
        <dbReference type="Proteomes" id="UP000700334"/>
    </source>
</evidence>
<evidence type="ECO:0000256" key="2">
    <source>
        <dbReference type="ARBA" id="ARBA00022692"/>
    </source>
</evidence>
<dbReference type="InterPro" id="IPR039239">
    <property type="entry name" value="AJAP1"/>
</dbReference>